<dbReference type="InterPro" id="IPR001063">
    <property type="entry name" value="Ribosomal_uL22"/>
</dbReference>
<proteinExistence type="inferred from homology"/>
<dbReference type="STRING" id="984485.A0A1E4RFL3"/>
<keyword evidence="6" id="KW-1133">Transmembrane helix</keyword>
<evidence type="ECO:0000256" key="5">
    <source>
        <dbReference type="SAM" id="MobiDB-lite"/>
    </source>
</evidence>
<dbReference type="RefSeq" id="XP_020075121.1">
    <property type="nucleotide sequence ID" value="XM_020223654.1"/>
</dbReference>
<evidence type="ECO:0000256" key="2">
    <source>
        <dbReference type="ARBA" id="ARBA00022980"/>
    </source>
</evidence>
<dbReference type="GO" id="GO:0003735">
    <property type="term" value="F:structural constituent of ribosome"/>
    <property type="evidence" value="ECO:0007669"/>
    <property type="project" value="EnsemblFungi"/>
</dbReference>
<feature type="region of interest" description="Disordered" evidence="5">
    <location>
        <begin position="67"/>
        <end position="87"/>
    </location>
</feature>
<evidence type="ECO:0000256" key="4">
    <source>
        <dbReference type="RuleBase" id="RU004005"/>
    </source>
</evidence>
<name>A0A1E4RFL3_9ASCO</name>
<dbReference type="EMBL" id="KV454543">
    <property type="protein sequence ID" value="ODV66054.1"/>
    <property type="molecule type" value="Genomic_DNA"/>
</dbReference>
<dbReference type="InterPro" id="IPR047867">
    <property type="entry name" value="Ribosomal_uL22_bac/org-type"/>
</dbReference>
<keyword evidence="6" id="KW-0812">Transmembrane</keyword>
<dbReference type="PANTHER" id="PTHR13501">
    <property type="entry name" value="CHLOROPLAST 50S RIBOSOMAL PROTEIN L22-RELATED"/>
    <property type="match status" value="1"/>
</dbReference>
<reference evidence="8" key="1">
    <citation type="submission" date="2016-05" db="EMBL/GenBank/DDBJ databases">
        <title>Comparative genomics of biotechnologically important yeasts.</title>
        <authorList>
            <consortium name="DOE Joint Genome Institute"/>
            <person name="Riley R."/>
            <person name="Haridas S."/>
            <person name="Wolfe K.H."/>
            <person name="Lopes M.R."/>
            <person name="Hittinger C.T."/>
            <person name="Goker M."/>
            <person name="Salamov A."/>
            <person name="Wisecaver J."/>
            <person name="Long T.M."/>
            <person name="Aerts A.L."/>
            <person name="Barry K."/>
            <person name="Choi C."/>
            <person name="Clum A."/>
            <person name="Coughlan A.Y."/>
            <person name="Deshpande S."/>
            <person name="Douglass A.P."/>
            <person name="Hanson S.J."/>
            <person name="Klenk H.-P."/>
            <person name="Labutti K."/>
            <person name="Lapidus A."/>
            <person name="Lindquist E."/>
            <person name="Lipzen A."/>
            <person name="Meier-Kolthoff J.P."/>
            <person name="Ohm R.A."/>
            <person name="Otillar R.P."/>
            <person name="Pangilinan J."/>
            <person name="Peng Y."/>
            <person name="Rokas A."/>
            <person name="Rosa C.A."/>
            <person name="Scheuner C."/>
            <person name="Sibirny A.A."/>
            <person name="Slot J.C."/>
            <person name="Stielow J.B."/>
            <person name="Sun H."/>
            <person name="Kurtzman C.P."/>
            <person name="Blackwell M."/>
            <person name="Grigoriev I.V."/>
            <person name="Jeffries T.W."/>
        </authorList>
    </citation>
    <scope>NUCLEOTIDE SEQUENCE [LARGE SCALE GENOMIC DNA]</scope>
    <source>
        <strain evidence="8">NRRL Y-1933</strain>
    </source>
</reference>
<dbReference type="PANTHER" id="PTHR13501:SF8">
    <property type="entry name" value="LARGE RIBOSOMAL SUBUNIT PROTEIN UL22M"/>
    <property type="match status" value="1"/>
</dbReference>
<organism evidence="7 8">
    <name type="scientific">Hyphopichia burtonii NRRL Y-1933</name>
    <dbReference type="NCBI Taxonomy" id="984485"/>
    <lineage>
        <taxon>Eukaryota</taxon>
        <taxon>Fungi</taxon>
        <taxon>Dikarya</taxon>
        <taxon>Ascomycota</taxon>
        <taxon>Saccharomycotina</taxon>
        <taxon>Pichiomycetes</taxon>
        <taxon>Debaryomycetaceae</taxon>
        <taxon>Hyphopichia</taxon>
    </lineage>
</organism>
<dbReference type="InterPro" id="IPR039961">
    <property type="entry name" value="Nuo9.5"/>
</dbReference>
<keyword evidence="8" id="KW-1185">Reference proteome</keyword>
<dbReference type="InterPro" id="IPR036394">
    <property type="entry name" value="Ribosomal_uL22_sf"/>
</dbReference>
<keyword evidence="6" id="KW-0472">Membrane</keyword>
<dbReference type="Proteomes" id="UP000095085">
    <property type="component" value="Unassembled WGS sequence"/>
</dbReference>
<sequence length="305" mass="35973">MGAADKVWGDYPVYYKQPFRWARYHAHTKPHFFFSVILGLSAPVLLLIAPIRRKLVYEDHEPIPREPVISKKENEPEEFDADSITPENDSDLQEYYLEQVSKQQIRAEKYISPIKKKLFDQVVNVHGFYKNDQIVEDPETKRHFKLHLTPEEIDILEPTIFLNSNRIKSSMKKATVVNRFVRGLEVKTAINQLHFNPKKMATELEKLLKKGLEQANQSGYNTDRLYIARLWTGSDGDWRKRLDMKGRGRTGIIKHPYIHLKAVLKTEQTKNRLAWEKQQSQLNSKPEMFLINDPLNFRVHPYYKW</sequence>
<dbReference type="Pfam" id="PF00237">
    <property type="entry name" value="Ribosomal_L22"/>
    <property type="match status" value="1"/>
</dbReference>
<dbReference type="AlphaFoldDB" id="A0A1E4RFL3"/>
<evidence type="ECO:0000313" key="7">
    <source>
        <dbReference type="EMBL" id="ODV66054.1"/>
    </source>
</evidence>
<evidence type="ECO:0000256" key="1">
    <source>
        <dbReference type="ARBA" id="ARBA00009451"/>
    </source>
</evidence>
<dbReference type="GO" id="GO:0006412">
    <property type="term" value="P:translation"/>
    <property type="evidence" value="ECO:0007669"/>
    <property type="project" value="InterPro"/>
</dbReference>
<keyword evidence="2 4" id="KW-0689">Ribosomal protein</keyword>
<protein>
    <submittedName>
        <fullName evidence="7">Ribosomal protein L22</fullName>
    </submittedName>
</protein>
<evidence type="ECO:0000256" key="3">
    <source>
        <dbReference type="ARBA" id="ARBA00023274"/>
    </source>
</evidence>
<evidence type="ECO:0000256" key="6">
    <source>
        <dbReference type="SAM" id="Phobius"/>
    </source>
</evidence>
<comment type="similarity">
    <text evidence="1 4">Belongs to the universal ribosomal protein uL22 family.</text>
</comment>
<dbReference type="CDD" id="cd22903">
    <property type="entry name" value="NI9M"/>
    <property type="match status" value="1"/>
</dbReference>
<dbReference type="GO" id="GO:0005762">
    <property type="term" value="C:mitochondrial large ribosomal subunit"/>
    <property type="evidence" value="ECO:0007669"/>
    <property type="project" value="EnsemblFungi"/>
</dbReference>
<dbReference type="Gene3D" id="3.90.470.10">
    <property type="entry name" value="Ribosomal protein L22/L17"/>
    <property type="match status" value="1"/>
</dbReference>
<evidence type="ECO:0000313" key="8">
    <source>
        <dbReference type="Proteomes" id="UP000095085"/>
    </source>
</evidence>
<dbReference type="GeneID" id="30998203"/>
<feature type="transmembrane region" description="Helical" evidence="6">
    <location>
        <begin position="32"/>
        <end position="51"/>
    </location>
</feature>
<keyword evidence="3 4" id="KW-0687">Ribonucleoprotein</keyword>
<accession>A0A1E4RFL3</accession>
<dbReference type="SUPFAM" id="SSF54843">
    <property type="entry name" value="Ribosomal protein L22"/>
    <property type="match status" value="1"/>
</dbReference>
<gene>
    <name evidence="7" type="ORF">HYPBUDRAFT_7371</name>
</gene>
<dbReference type="OrthoDB" id="416470at2759"/>